<keyword evidence="1" id="KW-1133">Transmembrane helix</keyword>
<dbReference type="PROSITE" id="PS50076">
    <property type="entry name" value="DNAJ_2"/>
    <property type="match status" value="1"/>
</dbReference>
<evidence type="ECO:0000313" key="3">
    <source>
        <dbReference type="EMBL" id="CAA9529957.1"/>
    </source>
</evidence>
<dbReference type="PANTHER" id="PTHR43096:SF10">
    <property type="entry name" value="CHAPERONE PROTEIN DNAJ A6, CHLOROPLASTIC"/>
    <property type="match status" value="1"/>
</dbReference>
<dbReference type="InterPro" id="IPR001623">
    <property type="entry name" value="DnaJ_domain"/>
</dbReference>
<dbReference type="SMART" id="SM00271">
    <property type="entry name" value="DnaJ"/>
    <property type="match status" value="1"/>
</dbReference>
<dbReference type="AlphaFoldDB" id="A0A6J4TRC1"/>
<evidence type="ECO:0000256" key="1">
    <source>
        <dbReference type="SAM" id="Phobius"/>
    </source>
</evidence>
<dbReference type="GO" id="GO:0042026">
    <property type="term" value="P:protein refolding"/>
    <property type="evidence" value="ECO:0007669"/>
    <property type="project" value="TreeGrafter"/>
</dbReference>
<feature type="transmembrane region" description="Helical" evidence="1">
    <location>
        <begin position="88"/>
        <end position="107"/>
    </location>
</feature>
<dbReference type="Pfam" id="PF00226">
    <property type="entry name" value="DnaJ"/>
    <property type="match status" value="1"/>
</dbReference>
<dbReference type="PRINTS" id="PR00625">
    <property type="entry name" value="JDOMAIN"/>
</dbReference>
<evidence type="ECO:0000259" key="2">
    <source>
        <dbReference type="PROSITE" id="PS50076"/>
    </source>
</evidence>
<dbReference type="InterPro" id="IPR036869">
    <property type="entry name" value="J_dom_sf"/>
</dbReference>
<keyword evidence="1" id="KW-0472">Membrane</keyword>
<organism evidence="3">
    <name type="scientific">uncultured Sphingomonas sp</name>
    <dbReference type="NCBI Taxonomy" id="158754"/>
    <lineage>
        <taxon>Bacteria</taxon>
        <taxon>Pseudomonadati</taxon>
        <taxon>Pseudomonadota</taxon>
        <taxon>Alphaproteobacteria</taxon>
        <taxon>Sphingomonadales</taxon>
        <taxon>Sphingomonadaceae</taxon>
        <taxon>Sphingomonas</taxon>
        <taxon>environmental samples</taxon>
    </lineage>
</organism>
<dbReference type="Gene3D" id="1.10.287.110">
    <property type="entry name" value="DnaJ domain"/>
    <property type="match status" value="1"/>
</dbReference>
<dbReference type="PANTHER" id="PTHR43096">
    <property type="entry name" value="DNAJ HOMOLOG 1, MITOCHONDRIAL-RELATED"/>
    <property type="match status" value="1"/>
</dbReference>
<feature type="domain" description="J" evidence="2">
    <location>
        <begin position="3"/>
        <end position="67"/>
    </location>
</feature>
<reference evidence="3" key="1">
    <citation type="submission" date="2020-02" db="EMBL/GenBank/DDBJ databases">
        <authorList>
            <person name="Meier V. D."/>
        </authorList>
    </citation>
    <scope>NUCLEOTIDE SEQUENCE</scope>
    <source>
        <strain evidence="3">AVDCRST_MAG62</strain>
    </source>
</reference>
<proteinExistence type="predicted"/>
<dbReference type="CDD" id="cd06257">
    <property type="entry name" value="DnaJ"/>
    <property type="match status" value="1"/>
</dbReference>
<sequence>MIDHYRALGLARSADGAAIRAAYVSAIRRDHPDQNGSPGAAEQAKLISVAYATLGDPQRRAAYDLQLESQTALLSSVSHGRPARGRGAFLVMVALAIGLSVAVGMRLPTAPFGLSSPGQAIGRTAAKEPKPVGDACATAIDPGAIRKAVFATVGEIQPRQRAAVDLAAERAGVRLTGVSQEGSALLGNLRCQATLLIQLPGGVTTEQGSRTVVTGVSYAPRTGKAVATLRLEADARLSSTLQKLTTATLAEKVNLPSVLIGRTDAAPLPSPKRMQIIAAEAPARTTAFVPPVMTPRPSSTPRPTPALTGIDLAALERHQTLLYNQSYLQADERRRALLLESRASFVQQLARCTSDDCRRDAYLRSNQQIVAIIRN</sequence>
<dbReference type="GO" id="GO:0005737">
    <property type="term" value="C:cytoplasm"/>
    <property type="evidence" value="ECO:0007669"/>
    <property type="project" value="TreeGrafter"/>
</dbReference>
<protein>
    <recommendedName>
        <fullName evidence="2">J domain-containing protein</fullName>
    </recommendedName>
</protein>
<keyword evidence="1" id="KW-0812">Transmembrane</keyword>
<name>A0A6J4TRC1_9SPHN</name>
<dbReference type="GO" id="GO:0051082">
    <property type="term" value="F:unfolded protein binding"/>
    <property type="evidence" value="ECO:0007669"/>
    <property type="project" value="TreeGrafter"/>
</dbReference>
<dbReference type="SUPFAM" id="SSF46565">
    <property type="entry name" value="Chaperone J-domain"/>
    <property type="match status" value="1"/>
</dbReference>
<dbReference type="EMBL" id="CADCWB010000220">
    <property type="protein sequence ID" value="CAA9529957.1"/>
    <property type="molecule type" value="Genomic_DNA"/>
</dbReference>
<gene>
    <name evidence="3" type="ORF">AVDCRST_MAG62-1776</name>
</gene>
<accession>A0A6J4TRC1</accession>